<gene>
    <name evidence="3" type="ORF">ACFQDI_17335</name>
</gene>
<organism evidence="3 4">
    <name type="scientific">Prosthecobacter fluviatilis</name>
    <dbReference type="NCBI Taxonomy" id="445931"/>
    <lineage>
        <taxon>Bacteria</taxon>
        <taxon>Pseudomonadati</taxon>
        <taxon>Verrucomicrobiota</taxon>
        <taxon>Verrucomicrobiia</taxon>
        <taxon>Verrucomicrobiales</taxon>
        <taxon>Verrucomicrobiaceae</taxon>
        <taxon>Prosthecobacter</taxon>
    </lineage>
</organism>
<dbReference type="InterPro" id="IPR027417">
    <property type="entry name" value="P-loop_NTPase"/>
</dbReference>
<comment type="similarity">
    <text evidence="1">Belongs to the GSP E family.</text>
</comment>
<evidence type="ECO:0000259" key="2">
    <source>
        <dbReference type="Pfam" id="PF00437"/>
    </source>
</evidence>
<dbReference type="InterPro" id="IPR001482">
    <property type="entry name" value="T2SS/T4SS_dom"/>
</dbReference>
<accession>A0ABW0KT52</accession>
<dbReference type="EMBL" id="JBHSMQ010000006">
    <property type="protein sequence ID" value="MFC5456633.1"/>
    <property type="molecule type" value="Genomic_DNA"/>
</dbReference>
<dbReference type="CDD" id="cd01131">
    <property type="entry name" value="PilT"/>
    <property type="match status" value="1"/>
</dbReference>
<dbReference type="Proteomes" id="UP001596052">
    <property type="component" value="Unassembled WGS sequence"/>
</dbReference>
<dbReference type="SUPFAM" id="SSF52540">
    <property type="entry name" value="P-loop containing nucleoside triphosphate hydrolases"/>
    <property type="match status" value="1"/>
</dbReference>
<proteinExistence type="inferred from homology"/>
<protein>
    <submittedName>
        <fullName evidence="3">Type IV pilus twitching motility protein PilT</fullName>
    </submittedName>
</protein>
<evidence type="ECO:0000256" key="1">
    <source>
        <dbReference type="ARBA" id="ARBA00006611"/>
    </source>
</evidence>
<evidence type="ECO:0000313" key="4">
    <source>
        <dbReference type="Proteomes" id="UP001596052"/>
    </source>
</evidence>
<dbReference type="InterPro" id="IPR050921">
    <property type="entry name" value="T4SS_GSP_E_ATPase"/>
</dbReference>
<dbReference type="NCBIfam" id="TIGR01420">
    <property type="entry name" value="pilT_fam"/>
    <property type="match status" value="1"/>
</dbReference>
<keyword evidence="4" id="KW-1185">Reference proteome</keyword>
<dbReference type="Pfam" id="PF00437">
    <property type="entry name" value="T2SSE"/>
    <property type="match status" value="1"/>
</dbReference>
<sequence>MRSHDLIEYLAMVTNQGGSDLHLSVDAPPTGRLHGQLQPLTDEILEAGDIRELVFAVLKETQRAKLEQDWELDFAIQVENLGRFRGNACYVLGRVEASFRFIPEQIPELRDLGHGPTVESLCNLRDGLILVTGTSNSGKTTTLSSMTQHISRQRQANIVSIEDPIEYVFKHSRSLVRQRQVGSDTHTFAQALRSALRQDANVIIISELRDLETISTALTAAETGHLVISTLHTQDAPSTVMRVMDAFPEDQQDFVASQLAHSLQGVICQNLLSRLDQEGRVMASEIMVNNQGIASCIRSRRLQQLPSLIQIGANDGMHTIDDSVTHLAIHGFISLDDALLRARDKDFVIAGYERKMREREGRKR</sequence>
<reference evidence="4" key="1">
    <citation type="journal article" date="2019" name="Int. J. Syst. Evol. Microbiol.">
        <title>The Global Catalogue of Microorganisms (GCM) 10K type strain sequencing project: providing services to taxonomists for standard genome sequencing and annotation.</title>
        <authorList>
            <consortium name="The Broad Institute Genomics Platform"/>
            <consortium name="The Broad Institute Genome Sequencing Center for Infectious Disease"/>
            <person name="Wu L."/>
            <person name="Ma J."/>
        </authorList>
    </citation>
    <scope>NUCLEOTIDE SEQUENCE [LARGE SCALE GENOMIC DNA]</scope>
    <source>
        <strain evidence="4">CGMCC 4.1469</strain>
    </source>
</reference>
<comment type="caution">
    <text evidence="3">The sequence shown here is derived from an EMBL/GenBank/DDBJ whole genome shotgun (WGS) entry which is preliminary data.</text>
</comment>
<feature type="domain" description="Bacterial type II secretion system protein E" evidence="2">
    <location>
        <begin position="59"/>
        <end position="298"/>
    </location>
</feature>
<dbReference type="PANTHER" id="PTHR30486">
    <property type="entry name" value="TWITCHING MOTILITY PROTEIN PILT"/>
    <property type="match status" value="1"/>
</dbReference>
<dbReference type="Gene3D" id="3.40.50.300">
    <property type="entry name" value="P-loop containing nucleotide triphosphate hydrolases"/>
    <property type="match status" value="1"/>
</dbReference>
<dbReference type="RefSeq" id="WP_377169066.1">
    <property type="nucleotide sequence ID" value="NZ_JBHSMQ010000006.1"/>
</dbReference>
<evidence type="ECO:0000313" key="3">
    <source>
        <dbReference type="EMBL" id="MFC5456633.1"/>
    </source>
</evidence>
<name>A0ABW0KT52_9BACT</name>
<dbReference type="Gene3D" id="3.30.450.90">
    <property type="match status" value="1"/>
</dbReference>
<dbReference type="InterPro" id="IPR006321">
    <property type="entry name" value="PilT/PilU"/>
</dbReference>